<comment type="similarity">
    <text evidence="5">Belongs to the PIERCE1 family.</text>
</comment>
<gene>
    <name evidence="9" type="primary">CUNH9orf116</name>
</gene>
<evidence type="ECO:0000256" key="4">
    <source>
        <dbReference type="ARBA" id="ARBA00023273"/>
    </source>
</evidence>
<dbReference type="PANTHER" id="PTHR20899">
    <property type="entry name" value="PIERCE HOMOLOG"/>
    <property type="match status" value="1"/>
</dbReference>
<sequence length="141" mass="15744">MSEEGPQECAEPAAPKAEAPPERTSDYYRVSERLPVRFNNPGWFRGYRATAAASVYRTSNQAYGSRAPTVHEMPVCGKPKVFYSSSSQFSRQLSASGMFRDNTFNVSMEKSVVTGPDNYITPCDRLNFHPSYNVNKPSICD</sequence>
<comment type="subcellular location">
    <subcellularLocation>
        <location evidence="1">Cytoplasm</location>
        <location evidence="1">Cytoskeleton</location>
        <location evidence="1">Cilium axoneme</location>
    </subcellularLocation>
</comment>
<dbReference type="FunCoup" id="A0A6P6D8M9">
    <property type="interactions" value="943"/>
</dbReference>
<dbReference type="AlphaFoldDB" id="A0A6P6D8M9"/>
<proteinExistence type="inferred from homology"/>
<keyword evidence="3" id="KW-0206">Cytoskeleton</keyword>
<evidence type="ECO:0000313" key="8">
    <source>
        <dbReference type="Proteomes" id="UP000515203"/>
    </source>
</evidence>
<dbReference type="InterPro" id="IPR026507">
    <property type="entry name" value="PIRC1/2"/>
</dbReference>
<protein>
    <submittedName>
        <fullName evidence="9">UPF0691 protein C9orf116 homolog isoform X1</fullName>
    </submittedName>
</protein>
<dbReference type="Proteomes" id="UP000515203">
    <property type="component" value="Unplaced"/>
</dbReference>
<evidence type="ECO:0000256" key="6">
    <source>
        <dbReference type="ARBA" id="ARBA00046397"/>
    </source>
</evidence>
<evidence type="ECO:0000256" key="7">
    <source>
        <dbReference type="SAM" id="MobiDB-lite"/>
    </source>
</evidence>
<dbReference type="OrthoDB" id="546383at2759"/>
<keyword evidence="2" id="KW-0963">Cytoplasm</keyword>
<evidence type="ECO:0000256" key="1">
    <source>
        <dbReference type="ARBA" id="ARBA00004430"/>
    </source>
</evidence>
<keyword evidence="8" id="KW-1185">Reference proteome</keyword>
<evidence type="ECO:0000256" key="5">
    <source>
        <dbReference type="ARBA" id="ARBA00038014"/>
    </source>
</evidence>
<dbReference type="RefSeq" id="XP_023556220.1">
    <property type="nucleotide sequence ID" value="XM_023700452.1"/>
</dbReference>
<comment type="subunit">
    <text evidence="6">Microtubule inner protein component of sperm flagellar doublet microtubules. Interacts with CFAP53, ODAD1 and ODAD3; the interactions link the outer dynein arms docking complex (ODA-DC) to the internal microtubule inner proteins (MIP) in cilium axoneme.</text>
</comment>
<evidence type="ECO:0000256" key="3">
    <source>
        <dbReference type="ARBA" id="ARBA00023212"/>
    </source>
</evidence>
<dbReference type="Pfam" id="PF14892">
    <property type="entry name" value="PIRC1_2"/>
    <property type="match status" value="1"/>
</dbReference>
<name>A0A6P6D8M9_OCTDE</name>
<dbReference type="GeneID" id="101590639"/>
<dbReference type="GO" id="GO:0005879">
    <property type="term" value="C:axonemal microtubule"/>
    <property type="evidence" value="ECO:0007669"/>
    <property type="project" value="InterPro"/>
</dbReference>
<dbReference type="InParanoid" id="A0A6P6D8M9"/>
<feature type="compositionally biased region" description="Low complexity" evidence="7">
    <location>
        <begin position="7"/>
        <end position="17"/>
    </location>
</feature>
<evidence type="ECO:0000256" key="2">
    <source>
        <dbReference type="ARBA" id="ARBA00022490"/>
    </source>
</evidence>
<dbReference type="CTD" id="138162"/>
<accession>A0A6P6D8M9</accession>
<dbReference type="PANTHER" id="PTHR20899:SF1">
    <property type="entry name" value="PIERCER OF MICROTUBULE WALL 1 PROTEIN"/>
    <property type="match status" value="1"/>
</dbReference>
<organism evidence="8 9">
    <name type="scientific">Octodon degus</name>
    <name type="common">Degu</name>
    <name type="synonym">Sciurus degus</name>
    <dbReference type="NCBI Taxonomy" id="10160"/>
    <lineage>
        <taxon>Eukaryota</taxon>
        <taxon>Metazoa</taxon>
        <taxon>Chordata</taxon>
        <taxon>Craniata</taxon>
        <taxon>Vertebrata</taxon>
        <taxon>Euteleostomi</taxon>
        <taxon>Mammalia</taxon>
        <taxon>Eutheria</taxon>
        <taxon>Euarchontoglires</taxon>
        <taxon>Glires</taxon>
        <taxon>Rodentia</taxon>
        <taxon>Hystricomorpha</taxon>
        <taxon>Octodontidae</taxon>
        <taxon>Octodon</taxon>
    </lineage>
</organism>
<keyword evidence="4" id="KW-0966">Cell projection</keyword>
<feature type="region of interest" description="Disordered" evidence="7">
    <location>
        <begin position="1"/>
        <end position="26"/>
    </location>
</feature>
<dbReference type="GO" id="GO:0035082">
    <property type="term" value="P:axoneme assembly"/>
    <property type="evidence" value="ECO:0007669"/>
    <property type="project" value="InterPro"/>
</dbReference>
<reference evidence="9" key="1">
    <citation type="submission" date="2025-08" db="UniProtKB">
        <authorList>
            <consortium name="RefSeq"/>
        </authorList>
    </citation>
    <scope>IDENTIFICATION</scope>
</reference>
<evidence type="ECO:0000313" key="9">
    <source>
        <dbReference type="RefSeq" id="XP_023556220.1"/>
    </source>
</evidence>